<protein>
    <submittedName>
        <fullName evidence="1">Uncharacterized protein</fullName>
    </submittedName>
</protein>
<dbReference type="EMBL" id="CP023004">
    <property type="protein sequence ID" value="AWI08394.1"/>
    <property type="molecule type" value="Genomic_DNA"/>
</dbReference>
<keyword evidence="2" id="KW-1185">Reference proteome</keyword>
<evidence type="ECO:0000313" key="2">
    <source>
        <dbReference type="Proteomes" id="UP000244896"/>
    </source>
</evidence>
<proteinExistence type="predicted"/>
<sequence>MFDVVLKSFFDGFITEKTLNRYKELGWEEALNTEFYMMPKDLWEFKLKSVFDNYIIEYASCYFWSEDFPFYIIQSKQVLEFLSRHK</sequence>
<reference evidence="1 2" key="1">
    <citation type="journal article" date="2018" name="Syst. Appl. Microbiol.">
        <title>Ereboglobus luteus gen. nov. sp. nov. from cockroach guts, and new insights into the oxygen relationship of the genera Opitutus and Didymococcus (Verrucomicrobia: Opitutaceae).</title>
        <authorList>
            <person name="Tegtmeier D."/>
            <person name="Belitz A."/>
            <person name="Radek R."/>
            <person name="Heimerl T."/>
            <person name="Brune A."/>
        </authorList>
    </citation>
    <scope>NUCLEOTIDE SEQUENCE [LARGE SCALE GENOMIC DNA]</scope>
    <source>
        <strain evidence="1 2">Ho45</strain>
    </source>
</reference>
<dbReference type="KEGG" id="elut:CKA38_03225"/>
<organism evidence="1 2">
    <name type="scientific">Ereboglobus luteus</name>
    <dbReference type="NCBI Taxonomy" id="1796921"/>
    <lineage>
        <taxon>Bacteria</taxon>
        <taxon>Pseudomonadati</taxon>
        <taxon>Verrucomicrobiota</taxon>
        <taxon>Opitutia</taxon>
        <taxon>Opitutales</taxon>
        <taxon>Opitutaceae</taxon>
        <taxon>Ereboglobus</taxon>
    </lineage>
</organism>
<dbReference type="AlphaFoldDB" id="A0A2U8E123"/>
<name>A0A2U8E123_9BACT</name>
<evidence type="ECO:0000313" key="1">
    <source>
        <dbReference type="EMBL" id="AWI08394.1"/>
    </source>
</evidence>
<gene>
    <name evidence="1" type="ORF">CKA38_03225</name>
</gene>
<accession>A0A2U8E123</accession>
<dbReference type="Proteomes" id="UP000244896">
    <property type="component" value="Chromosome"/>
</dbReference>